<evidence type="ECO:0000259" key="1">
    <source>
        <dbReference type="PROSITE" id="PS50943"/>
    </source>
</evidence>
<dbReference type="PANTHER" id="PTHR47691:SF3">
    <property type="entry name" value="HTH-TYPE TRANSCRIPTIONAL REGULATOR RV0890C-RELATED"/>
    <property type="match status" value="1"/>
</dbReference>
<dbReference type="GO" id="GO:0043531">
    <property type="term" value="F:ADP binding"/>
    <property type="evidence" value="ECO:0007669"/>
    <property type="project" value="InterPro"/>
</dbReference>
<dbReference type="Gene3D" id="1.10.260.40">
    <property type="entry name" value="lambda repressor-like DNA-binding domains"/>
    <property type="match status" value="1"/>
</dbReference>
<dbReference type="Gene3D" id="1.25.40.10">
    <property type="entry name" value="Tetratricopeptide repeat domain"/>
    <property type="match status" value="1"/>
</dbReference>
<dbReference type="PANTHER" id="PTHR47691">
    <property type="entry name" value="REGULATOR-RELATED"/>
    <property type="match status" value="1"/>
</dbReference>
<protein>
    <recommendedName>
        <fullName evidence="1">HTH cro/C1-type domain-containing protein</fullName>
    </recommendedName>
</protein>
<dbReference type="InterPro" id="IPR002182">
    <property type="entry name" value="NB-ARC"/>
</dbReference>
<dbReference type="SUPFAM" id="SSF48452">
    <property type="entry name" value="TPR-like"/>
    <property type="match status" value="2"/>
</dbReference>
<dbReference type="RefSeq" id="WP_203897897.1">
    <property type="nucleotide sequence ID" value="NZ_BOPF01000003.1"/>
</dbReference>
<feature type="domain" description="HTH cro/C1-type" evidence="1">
    <location>
        <begin position="17"/>
        <end position="71"/>
    </location>
</feature>
<dbReference type="Pfam" id="PF01381">
    <property type="entry name" value="HTH_3"/>
    <property type="match status" value="1"/>
</dbReference>
<keyword evidence="3" id="KW-1185">Reference proteome</keyword>
<dbReference type="Gene3D" id="3.40.50.300">
    <property type="entry name" value="P-loop containing nucleotide triphosphate hydrolases"/>
    <property type="match status" value="1"/>
</dbReference>
<dbReference type="SMART" id="SM00530">
    <property type="entry name" value="HTH_XRE"/>
    <property type="match status" value="1"/>
</dbReference>
<dbReference type="Pfam" id="PF00931">
    <property type="entry name" value="NB-ARC"/>
    <property type="match status" value="1"/>
</dbReference>
<dbReference type="Proteomes" id="UP000619260">
    <property type="component" value="Unassembled WGS sequence"/>
</dbReference>
<sequence>MHPQPSTETPSSFARALVRARTDAGLSQTALADRSGMSVRAIGDLERDRARPRRRSAELLGTALGLSGPALELFLRAAGALDEAGDGLPVGSLCTLPPAVTEFVGREADLAAVRHVADSTAEGGVPGLLVVSGQPGVGKTTLAVAAGYDVSDRFPDGQLFVSLQGTDARPLPPAEALARLLTALGVGGSSLPTHLDDRMSLYHALLHTRRVLVIFDDAVSEAQVRPLLPVGGCLGLVTSRHRLAGLPANERIFLDVLAEDQAAALLSRIVGPDRCAAEPEATGALADGCGRLPLALRIAANRLASRPHWTLARLVDRLGDEHRRLDELKAGDLTIRSAFEVSYRQLRPPAATLFRRLPLVDGPDFGADLAAPLLDTDLDTAEEVLDELVEASLLEPAGTDRFRVHDLVELFAARKLEDDDPPEERRRADERLVTHLLTTAIHAGAFFEVDRGIAERLRRWPQGRPLRNRAEAVRWLTAESPHWFDALRRAAQSGRHRLVVDVGEAMHWYSDLHYLPEIWPTVFGLTTRAAQAAGLRAEEATQRNYLGWALNICEGRVADALTEHETALRIAREVRDIREQAWSLMYLGSLHVRAGEARAVEECRAALDLMMTTGDGTGVAQARYYLGRVLFGLGHHLQSELYFMQAELYCREYLRVSPDPEGTMAATLGYTLMWRSTNLLAMGAWHDVIRIADEVTARFMLLGRAGWCARALVCAAEAEAHLGKLDSALERLGRAVETFGRLGDRQQEAQALLAAAALYERTGESERAAAAREQVHALAAGTEGDVGRRLRSLVQTGKNPDYS</sequence>
<evidence type="ECO:0000313" key="3">
    <source>
        <dbReference type="Proteomes" id="UP000619260"/>
    </source>
</evidence>
<dbReference type="SUPFAM" id="SSF47413">
    <property type="entry name" value="lambda repressor-like DNA-binding domains"/>
    <property type="match status" value="1"/>
</dbReference>
<organism evidence="2 3">
    <name type="scientific">Virgisporangium aliadipatigenens</name>
    <dbReference type="NCBI Taxonomy" id="741659"/>
    <lineage>
        <taxon>Bacteria</taxon>
        <taxon>Bacillati</taxon>
        <taxon>Actinomycetota</taxon>
        <taxon>Actinomycetes</taxon>
        <taxon>Micromonosporales</taxon>
        <taxon>Micromonosporaceae</taxon>
        <taxon>Virgisporangium</taxon>
    </lineage>
</organism>
<name>A0A8J3YI35_9ACTN</name>
<dbReference type="AlphaFoldDB" id="A0A8J3YI35"/>
<proteinExistence type="predicted"/>
<evidence type="ECO:0000313" key="2">
    <source>
        <dbReference type="EMBL" id="GIJ44348.1"/>
    </source>
</evidence>
<reference evidence="2" key="1">
    <citation type="submission" date="2021-01" db="EMBL/GenBank/DDBJ databases">
        <title>Whole genome shotgun sequence of Virgisporangium aliadipatigenens NBRC 105644.</title>
        <authorList>
            <person name="Komaki H."/>
            <person name="Tamura T."/>
        </authorList>
    </citation>
    <scope>NUCLEOTIDE SEQUENCE</scope>
    <source>
        <strain evidence="2">NBRC 105644</strain>
    </source>
</reference>
<comment type="caution">
    <text evidence="2">The sequence shown here is derived from an EMBL/GenBank/DDBJ whole genome shotgun (WGS) entry which is preliminary data.</text>
</comment>
<dbReference type="GO" id="GO:0003677">
    <property type="term" value="F:DNA binding"/>
    <property type="evidence" value="ECO:0007669"/>
    <property type="project" value="InterPro"/>
</dbReference>
<dbReference type="InterPro" id="IPR001387">
    <property type="entry name" value="Cro/C1-type_HTH"/>
</dbReference>
<dbReference type="CDD" id="cd00093">
    <property type="entry name" value="HTH_XRE"/>
    <property type="match status" value="1"/>
</dbReference>
<dbReference type="InterPro" id="IPR010982">
    <property type="entry name" value="Lambda_DNA-bd_dom_sf"/>
</dbReference>
<dbReference type="PRINTS" id="PR00364">
    <property type="entry name" value="DISEASERSIST"/>
</dbReference>
<dbReference type="PROSITE" id="PS50943">
    <property type="entry name" value="HTH_CROC1"/>
    <property type="match status" value="1"/>
</dbReference>
<accession>A0A8J3YI35</accession>
<dbReference type="InterPro" id="IPR027417">
    <property type="entry name" value="P-loop_NTPase"/>
</dbReference>
<dbReference type="EMBL" id="BOPF01000003">
    <property type="protein sequence ID" value="GIJ44348.1"/>
    <property type="molecule type" value="Genomic_DNA"/>
</dbReference>
<gene>
    <name evidence="2" type="ORF">Val02_12340</name>
</gene>
<dbReference type="InterPro" id="IPR011990">
    <property type="entry name" value="TPR-like_helical_dom_sf"/>
</dbReference>
<dbReference type="SUPFAM" id="SSF52540">
    <property type="entry name" value="P-loop containing nucleoside triphosphate hydrolases"/>
    <property type="match status" value="1"/>
</dbReference>